<evidence type="ECO:0000313" key="2">
    <source>
        <dbReference type="EMBL" id="EER39574.1"/>
    </source>
</evidence>
<dbReference type="OrthoDB" id="5424209at2759"/>
<dbReference type="InterPro" id="IPR012985">
    <property type="entry name" value="Peptidase_S64_Ssy5"/>
</dbReference>
<dbReference type="InterPro" id="IPR009003">
    <property type="entry name" value="Peptidase_S1_PA"/>
</dbReference>
<dbReference type="HOGENOM" id="CLU_028989_0_0_1"/>
<feature type="region of interest" description="Disordered" evidence="1">
    <location>
        <begin position="1"/>
        <end position="51"/>
    </location>
</feature>
<dbReference type="STRING" id="544712.C6HKE8"/>
<sequence>MAERPIPWDDDPWEEAYASPESSGSATSSLSAGKRSRRNQGSSEDSDDSITVRVQSFRTGVPSLVQLGTKWEPVPLSSPLRQEWDTILKPRVLEILEEYQIDLQGSHFIYYLTENSTEMTSQPNITTLIRAIAKESEQEWIPVVEALRKYYLSANRPEINIELRDERAGERTECYPVESSEAVVPIWNNNVERQMILKLRGRDWLTLSLFRRGKPSGPKPLVVVLTVSKASTHDWVSIREELVQILDFYHLKYVGVEILRGEKVFGNANYDDRMLLTDDAFTKGMSMGRSIGPRGSRNHASTFGGFIRLQNLKGNWHTFGLTCFHSVAPDGCGHPSLKTWQREGITVGDKTNDLEMDSPSLGDAEETAREWRKSIDARRDSTFQEIERRLNDQNALVTPREKAEFMVKKRHIDTGLQIIKTIETHFGQDEARLGKVYAASGYRQSNSRAVDWALIEVDESRITSNKLPKAGADLPPKYVISFLPMAENVPGVASIEPDMKVFKIGRSTGFTAGRLGGIESSSLHSWVQDETGLWVEEVESKTYTIFNKKRFNDDFGRRGDSGSFVLDSHGNFAGLYFGGTTDLRGVGFFTSADDLITDIKRVTEAKDVRFDV</sequence>
<dbReference type="AlphaFoldDB" id="C6HKE8"/>
<protein>
    <submittedName>
        <fullName evidence="2">Uncharacterized protein</fullName>
    </submittedName>
</protein>
<feature type="compositionally biased region" description="Low complexity" evidence="1">
    <location>
        <begin position="18"/>
        <end position="32"/>
    </location>
</feature>
<accession>C6HKE8</accession>
<evidence type="ECO:0000256" key="1">
    <source>
        <dbReference type="SAM" id="MobiDB-lite"/>
    </source>
</evidence>
<dbReference type="OMA" id="SNIWHAS"/>
<gene>
    <name evidence="2" type="ORF">HCDG_06679</name>
</gene>
<dbReference type="VEuPathDB" id="FungiDB:HCDG_06679"/>
<dbReference type="EMBL" id="GG692429">
    <property type="protein sequence ID" value="EER39574.1"/>
    <property type="molecule type" value="Genomic_DNA"/>
</dbReference>
<evidence type="ECO:0000313" key="3">
    <source>
        <dbReference type="Proteomes" id="UP000002624"/>
    </source>
</evidence>
<organism evidence="2 3">
    <name type="scientific">Ajellomyces capsulatus (strain H143)</name>
    <name type="common">Darling's disease fungus</name>
    <name type="synonym">Histoplasma capsulatum</name>
    <dbReference type="NCBI Taxonomy" id="544712"/>
    <lineage>
        <taxon>Eukaryota</taxon>
        <taxon>Fungi</taxon>
        <taxon>Dikarya</taxon>
        <taxon>Ascomycota</taxon>
        <taxon>Pezizomycotina</taxon>
        <taxon>Eurotiomycetes</taxon>
        <taxon>Eurotiomycetidae</taxon>
        <taxon>Onygenales</taxon>
        <taxon>Ajellomycetaceae</taxon>
        <taxon>Histoplasma</taxon>
    </lineage>
</organism>
<dbReference type="Pfam" id="PF08192">
    <property type="entry name" value="Peptidase_S64"/>
    <property type="match status" value="1"/>
</dbReference>
<proteinExistence type="predicted"/>
<dbReference type="SUPFAM" id="SSF50494">
    <property type="entry name" value="Trypsin-like serine proteases"/>
    <property type="match status" value="1"/>
</dbReference>
<reference evidence="3" key="1">
    <citation type="submission" date="2009-05" db="EMBL/GenBank/DDBJ databases">
        <title>The genome sequence of Ajellomyces capsulatus strain H143.</title>
        <authorList>
            <person name="Champion M."/>
            <person name="Cuomo C.A."/>
            <person name="Ma L.-J."/>
            <person name="Henn M.R."/>
            <person name="Sil A."/>
            <person name="Goldman B."/>
            <person name="Young S.K."/>
            <person name="Kodira C.D."/>
            <person name="Zeng Q."/>
            <person name="Koehrsen M."/>
            <person name="Alvarado L."/>
            <person name="Berlin A.M."/>
            <person name="Borenstein D."/>
            <person name="Chen Z."/>
            <person name="Engels R."/>
            <person name="Freedman E."/>
            <person name="Gellesch M."/>
            <person name="Goldberg J."/>
            <person name="Griggs A."/>
            <person name="Gujja S."/>
            <person name="Heiman D.I."/>
            <person name="Hepburn T.A."/>
            <person name="Howarth C."/>
            <person name="Jen D."/>
            <person name="Larson L."/>
            <person name="Lewis B."/>
            <person name="Mehta T."/>
            <person name="Park D."/>
            <person name="Pearson M."/>
            <person name="Roberts A."/>
            <person name="Saif S."/>
            <person name="Shea T.D."/>
            <person name="Shenoy N."/>
            <person name="Sisk P."/>
            <person name="Stolte C."/>
            <person name="Sykes S."/>
            <person name="Walk T."/>
            <person name="White J."/>
            <person name="Yandava C."/>
            <person name="Klein B."/>
            <person name="McEwen J.G."/>
            <person name="Puccia R."/>
            <person name="Goldman G.H."/>
            <person name="Felipe M.S."/>
            <person name="Nino-Vega G."/>
            <person name="San-Blas G."/>
            <person name="Taylor J.W."/>
            <person name="Mendoza L."/>
            <person name="Galagan J.E."/>
            <person name="Nusbaum C."/>
            <person name="Birren B.W."/>
        </authorList>
    </citation>
    <scope>NUCLEOTIDE SEQUENCE [LARGE SCALE GENOMIC DNA]</scope>
    <source>
        <strain evidence="3">H143</strain>
    </source>
</reference>
<name>C6HKE8_AJECH</name>
<dbReference type="Proteomes" id="UP000002624">
    <property type="component" value="Unassembled WGS sequence"/>
</dbReference>